<keyword evidence="2" id="KW-1185">Reference proteome</keyword>
<comment type="caution">
    <text evidence="1">The sequence shown here is derived from an EMBL/GenBank/DDBJ whole genome shotgun (WGS) entry which is preliminary data.</text>
</comment>
<evidence type="ECO:0000313" key="2">
    <source>
        <dbReference type="Proteomes" id="UP001203687"/>
    </source>
</evidence>
<dbReference type="Proteomes" id="UP001203687">
    <property type="component" value="Unassembled WGS sequence"/>
</dbReference>
<name>A0ABT0H977_9FLAO</name>
<proteinExistence type="predicted"/>
<dbReference type="EMBL" id="JALPQF010000008">
    <property type="protein sequence ID" value="MCK8480936.1"/>
    <property type="molecule type" value="Genomic_DNA"/>
</dbReference>
<accession>A0ABT0H977</accession>
<reference evidence="1" key="1">
    <citation type="submission" date="2022-04" db="EMBL/GenBank/DDBJ databases">
        <authorList>
            <person name="Ren T."/>
        </authorList>
    </citation>
    <scope>NUCLEOTIDE SEQUENCE</scope>
    <source>
        <strain evidence="1">F63249</strain>
    </source>
</reference>
<gene>
    <name evidence="1" type="ORF">MUY34_09895</name>
</gene>
<sequence>MKKLYFYGILPLFLMLNSCGLGINSAGNKYLTVEQGAIPPEFGKDGTVLLLVEDADSNLWYKKYINKHAENKYTGPYKIIQYDELDASPYSNKEKYRYVFLSDNTSKIQHIDNTGVSSSEWKYFLVYDRLTEKQYKSKTAPVSWAKFMGVYFEKLDAKRIENGG</sequence>
<evidence type="ECO:0000313" key="1">
    <source>
        <dbReference type="EMBL" id="MCK8480936.1"/>
    </source>
</evidence>
<evidence type="ECO:0008006" key="3">
    <source>
        <dbReference type="Google" id="ProtNLM"/>
    </source>
</evidence>
<protein>
    <recommendedName>
        <fullName evidence="3">Lipoprotein</fullName>
    </recommendedName>
</protein>
<dbReference type="RefSeq" id="WP_248412970.1">
    <property type="nucleotide sequence ID" value="NZ_JALPQF010000008.1"/>
</dbReference>
<organism evidence="1 2">
    <name type="scientific">Psychroserpens algicola</name>
    <dbReference type="NCBI Taxonomy" id="1719034"/>
    <lineage>
        <taxon>Bacteria</taxon>
        <taxon>Pseudomonadati</taxon>
        <taxon>Bacteroidota</taxon>
        <taxon>Flavobacteriia</taxon>
        <taxon>Flavobacteriales</taxon>
        <taxon>Flavobacteriaceae</taxon>
        <taxon>Psychroserpens</taxon>
    </lineage>
</organism>